<dbReference type="SUPFAM" id="SSF51569">
    <property type="entry name" value="Aldolase"/>
    <property type="match status" value="1"/>
</dbReference>
<comment type="cofactor">
    <cofactor evidence="1">
        <name>Zn(2+)</name>
        <dbReference type="ChEBI" id="CHEBI:29105"/>
    </cofactor>
</comment>
<dbReference type="RefSeq" id="WP_259536668.1">
    <property type="nucleotide sequence ID" value="NZ_JANLCJ010000001.1"/>
</dbReference>
<dbReference type="NCBIfam" id="TIGR00167">
    <property type="entry name" value="cbbA"/>
    <property type="match status" value="1"/>
</dbReference>
<dbReference type="EMBL" id="JANLCJ010000001">
    <property type="protein sequence ID" value="MCS5732181.1"/>
    <property type="molecule type" value="Genomic_DNA"/>
</dbReference>
<evidence type="ECO:0000256" key="1">
    <source>
        <dbReference type="ARBA" id="ARBA00001947"/>
    </source>
</evidence>
<dbReference type="Pfam" id="PF01116">
    <property type="entry name" value="F_bP_aldolase"/>
    <property type="match status" value="1"/>
</dbReference>
<dbReference type="InterPro" id="IPR000771">
    <property type="entry name" value="FBA_II"/>
</dbReference>
<dbReference type="PIRSF" id="PIRSF001359">
    <property type="entry name" value="F_bP_aldolase_II"/>
    <property type="match status" value="1"/>
</dbReference>
<keyword evidence="3" id="KW-1185">Reference proteome</keyword>
<name>A0ABT2GW97_9MICO</name>
<organism evidence="2 3">
    <name type="scientific">Herbiconiux daphne</name>
    <dbReference type="NCBI Taxonomy" id="2970914"/>
    <lineage>
        <taxon>Bacteria</taxon>
        <taxon>Bacillati</taxon>
        <taxon>Actinomycetota</taxon>
        <taxon>Actinomycetes</taxon>
        <taxon>Micrococcales</taxon>
        <taxon>Microbacteriaceae</taxon>
        <taxon>Herbiconiux</taxon>
    </lineage>
</organism>
<gene>
    <name evidence="2" type="ORF">N1032_00295</name>
</gene>
<evidence type="ECO:0000313" key="2">
    <source>
        <dbReference type="EMBL" id="MCS5732181.1"/>
    </source>
</evidence>
<accession>A0ABT2GW97</accession>
<dbReference type="Proteomes" id="UP001165586">
    <property type="component" value="Unassembled WGS sequence"/>
</dbReference>
<comment type="caution">
    <text evidence="2">The sequence shown here is derived from an EMBL/GenBank/DDBJ whole genome shotgun (WGS) entry which is preliminary data.</text>
</comment>
<dbReference type="PANTHER" id="PTHR30304:SF0">
    <property type="entry name" value="D-TAGATOSE-1,6-BISPHOSPHATE ALDOLASE SUBUNIT GATY-RELATED"/>
    <property type="match status" value="1"/>
</dbReference>
<dbReference type="InterPro" id="IPR050246">
    <property type="entry name" value="Class_II_FBP_aldolase"/>
</dbReference>
<dbReference type="PANTHER" id="PTHR30304">
    <property type="entry name" value="D-TAGATOSE-1,6-BISPHOSPHATE ALDOLASE"/>
    <property type="match status" value="1"/>
</dbReference>
<proteinExistence type="predicted"/>
<dbReference type="InterPro" id="IPR013785">
    <property type="entry name" value="Aldolase_TIM"/>
</dbReference>
<sequence length="285" mass="29840">MTLTTTATLVDEAVHAGVGVAAFNAITLEQVEALLEAAEAADRALIVQLSENAIRFHGDEVAPIARATVAAIESSTARASLHLDHSMSLDLCKAAAASGASSVMFDASHLEFHRNLRATAQAAEWAHDAGVLMEAELGAVGGKGGAHTPGVRTDPDEARRFVDRTGVDALAVAVGSVHAQQSRETLLDLDLIEAIHRVVPVPLVLHGSSGVPDQQIVEAVRRGITKVNIGTVLNIAYTGTLREHLSANPRQSDPRPGLGHARSAMAAVAAELLRTVHSTRSAEVR</sequence>
<dbReference type="Gene3D" id="3.20.20.70">
    <property type="entry name" value="Aldolase class I"/>
    <property type="match status" value="1"/>
</dbReference>
<protein>
    <submittedName>
        <fullName evidence="2">Ketose-bisphosphate aldolase</fullName>
    </submittedName>
</protein>
<reference evidence="2" key="1">
    <citation type="submission" date="2022-08" db="EMBL/GenBank/DDBJ databases">
        <authorList>
            <person name="Deng Y."/>
            <person name="Han X.-F."/>
            <person name="Zhang Y.-Q."/>
        </authorList>
    </citation>
    <scope>NUCLEOTIDE SEQUENCE</scope>
    <source>
        <strain evidence="2">CPCC 203386</strain>
    </source>
</reference>
<evidence type="ECO:0000313" key="3">
    <source>
        <dbReference type="Proteomes" id="UP001165586"/>
    </source>
</evidence>